<gene>
    <name evidence="3" type="ORF">SGN30_32140</name>
</gene>
<feature type="coiled-coil region" evidence="1">
    <location>
        <begin position="104"/>
        <end position="131"/>
    </location>
</feature>
<protein>
    <submittedName>
        <fullName evidence="3">Uncharacterized protein</fullName>
    </submittedName>
</protein>
<dbReference type="EMBL" id="JAWWMZ010000025">
    <property type="protein sequence ID" value="MDX4958096.1"/>
    <property type="molecule type" value="Genomic_DNA"/>
</dbReference>
<comment type="caution">
    <text evidence="3">The sequence shown here is derived from an EMBL/GenBank/DDBJ whole genome shotgun (WGS) entry which is preliminary data.</text>
</comment>
<evidence type="ECO:0000313" key="4">
    <source>
        <dbReference type="Proteomes" id="UP001287445"/>
    </source>
</evidence>
<evidence type="ECO:0000256" key="2">
    <source>
        <dbReference type="SAM" id="MobiDB-lite"/>
    </source>
</evidence>
<evidence type="ECO:0000313" key="3">
    <source>
        <dbReference type="EMBL" id="MDX4958096.1"/>
    </source>
</evidence>
<organism evidence="3 4">
    <name type="scientific">Delftia acidovorans</name>
    <name type="common">Pseudomonas acidovorans</name>
    <name type="synonym">Comamonas acidovorans</name>
    <dbReference type="NCBI Taxonomy" id="80866"/>
    <lineage>
        <taxon>Bacteria</taxon>
        <taxon>Pseudomonadati</taxon>
        <taxon>Pseudomonadota</taxon>
        <taxon>Betaproteobacteria</taxon>
        <taxon>Burkholderiales</taxon>
        <taxon>Comamonadaceae</taxon>
        <taxon>Delftia</taxon>
    </lineage>
</organism>
<sequence>MTTSHESFYSSIDGALTPAQAAQALALAESGDTGDKPEPGGEPATTAVPDDKGAVDADTTSEQQAAPAAGGTEGAKAVPEAEQTADNTVVLARDGKHTIPFDEVLKIRKQRDEAQATADNAQQLLAALQAEAQARADAGQAPTKTDTMAAQAQAAIDAGADADLFGDFSEAGLREGLLKLHQQSREQLRNELRAELQEELKKELQPLREQQSKSSSDAHLDAIYTAHPNADSIVESAEFKVWVDSQPSVVRNAYWGLFDAKTGGTSAEIVEVFDAYKAATEKPSSQPAADLKAAAKAATEAVRADPPSSLSSIPGGRVDGLSPDERMAELSGVDLHYAMEGKTPEQITAWLNKQM</sequence>
<evidence type="ECO:0000256" key="1">
    <source>
        <dbReference type="SAM" id="Coils"/>
    </source>
</evidence>
<dbReference type="RefSeq" id="WP_319077103.1">
    <property type="nucleotide sequence ID" value="NZ_JAWWMZ010000025.1"/>
</dbReference>
<name>A0AAJ2VD59_DELAC</name>
<dbReference type="AlphaFoldDB" id="A0AAJ2VD59"/>
<proteinExistence type="predicted"/>
<reference evidence="3" key="1">
    <citation type="submission" date="2023-11" db="EMBL/GenBank/DDBJ databases">
        <title>Identification and selenium tolerance of Delftia acidovorans R3-25.</title>
        <authorList>
            <person name="Zhang S."/>
            <person name="Liu Y."/>
            <person name="Guo Y."/>
        </authorList>
    </citation>
    <scope>NUCLEOTIDE SEQUENCE</scope>
    <source>
        <strain evidence="3">R3-25</strain>
    </source>
</reference>
<feature type="region of interest" description="Disordered" evidence="2">
    <location>
        <begin position="23"/>
        <end position="83"/>
    </location>
</feature>
<keyword evidence="1" id="KW-0175">Coiled coil</keyword>
<dbReference type="Proteomes" id="UP001287445">
    <property type="component" value="Unassembled WGS sequence"/>
</dbReference>
<accession>A0AAJ2VD59</accession>
<feature type="coiled-coil region" evidence="1">
    <location>
        <begin position="178"/>
        <end position="205"/>
    </location>
</feature>